<evidence type="ECO:0000313" key="2">
    <source>
        <dbReference type="Proteomes" id="UP001152531"/>
    </source>
</evidence>
<protein>
    <submittedName>
        <fullName evidence="1">Phospholipid:diacylglycerol acyltransferase</fullName>
    </submittedName>
</protein>
<dbReference type="Proteomes" id="UP001152531">
    <property type="component" value="Unassembled WGS sequence"/>
</dbReference>
<gene>
    <name evidence="1" type="ORF">CLIB1444_05S01134</name>
</gene>
<reference evidence="1" key="1">
    <citation type="submission" date="2022-06" db="EMBL/GenBank/DDBJ databases">
        <authorList>
            <person name="Legras J.-L."/>
            <person name="Devillers H."/>
            <person name="Grondin C."/>
        </authorList>
    </citation>
    <scope>NUCLEOTIDE SEQUENCE</scope>
    <source>
        <strain evidence="1">CLIB 1444</strain>
    </source>
</reference>
<keyword evidence="1" id="KW-0012">Acyltransferase</keyword>
<sequence>MAKQVNKSDKKSGTTEVPVEEQSTETHVEHSHHTRHHDAKEAKVLKKKLHQSRRVVFILGAVLGICGAIFFSTSPETLMVRDLDSYVNFDSFSNVFGDWKDMFPSSIQSVLSDFTDKDNEQLNGSADSFSVGRRMASEKLSAKDNVVMVPGVISTGIESWGLSTDGDCPSINHFRKRLWGSFYMLRTMVLDKTCWLRHIMLDPETGLDPPNFKLRASQGFDAADFFIAGYWIWNKILQNLAVIGYGPNNMISAAYDWRLAYLDLEKRDGYFTKLKYQIEVNYKLSGEKTSLIGHSMGSQVIFYFLKWVEAEGEHYGNGGPNWCNKYIASVVDISGSSLGTPKTLTALISGEMKDTVQLNALAVYGLEKFFSRKERLDMLRTFGGIPSMIPKGGELIWGNLSHAPDDPTNTLMTENDALNDTSALDGPKDESFGNFIRLKSAQGDRNLTMDQAIDYLLDFSPPWLSNRIKDQYSFGFAKTESEVQKNNHDHSKWTNPLEASLPNAPDMKYYCFYGVGNPTERAYSYKDAEPDSKLNITIDPEAVDPVYFGDGDGTVSLLTHSACHIWQRNNTRFNPGNIPVTIVEIKHEPDRFDIRGGAKTAEHVDILGSAELNELVLKVTAGKGDTIENRYISELKNIVEKMEI</sequence>
<name>A0ACA9Y7I9_9ASCO</name>
<keyword evidence="2" id="KW-1185">Reference proteome</keyword>
<accession>A0ACA9Y7I9</accession>
<organism evidence="1 2">
    <name type="scientific">[Candida] jaroonii</name>
    <dbReference type="NCBI Taxonomy" id="467808"/>
    <lineage>
        <taxon>Eukaryota</taxon>
        <taxon>Fungi</taxon>
        <taxon>Dikarya</taxon>
        <taxon>Ascomycota</taxon>
        <taxon>Saccharomycotina</taxon>
        <taxon>Pichiomycetes</taxon>
        <taxon>Debaryomycetaceae</taxon>
        <taxon>Yamadazyma</taxon>
    </lineage>
</organism>
<keyword evidence="1" id="KW-0808">Transferase</keyword>
<comment type="caution">
    <text evidence="1">The sequence shown here is derived from an EMBL/GenBank/DDBJ whole genome shotgun (WGS) entry which is preliminary data.</text>
</comment>
<proteinExistence type="predicted"/>
<evidence type="ECO:0000313" key="1">
    <source>
        <dbReference type="EMBL" id="CAH6720989.1"/>
    </source>
</evidence>
<dbReference type="EMBL" id="CALSDN010000005">
    <property type="protein sequence ID" value="CAH6720989.1"/>
    <property type="molecule type" value="Genomic_DNA"/>
</dbReference>